<dbReference type="STRING" id="1797247.A2419_01145"/>
<organism evidence="1 2">
    <name type="scientific">Candidatus Adlerbacteria bacterium RIFOXYC1_FULL_48_26</name>
    <dbReference type="NCBI Taxonomy" id="1797247"/>
    <lineage>
        <taxon>Bacteria</taxon>
        <taxon>Candidatus Adleribacteriota</taxon>
    </lineage>
</organism>
<dbReference type="Proteomes" id="UP000176568">
    <property type="component" value="Unassembled WGS sequence"/>
</dbReference>
<dbReference type="AlphaFoldDB" id="A0A1F4Y4R8"/>
<comment type="caution">
    <text evidence="1">The sequence shown here is derived from an EMBL/GenBank/DDBJ whole genome shotgun (WGS) entry which is preliminary data.</text>
</comment>
<reference evidence="1 2" key="1">
    <citation type="journal article" date="2016" name="Nat. Commun.">
        <title>Thousands of microbial genomes shed light on interconnected biogeochemical processes in an aquifer system.</title>
        <authorList>
            <person name="Anantharaman K."/>
            <person name="Brown C.T."/>
            <person name="Hug L.A."/>
            <person name="Sharon I."/>
            <person name="Castelle C.J."/>
            <person name="Probst A.J."/>
            <person name="Thomas B.C."/>
            <person name="Singh A."/>
            <person name="Wilkins M.J."/>
            <person name="Karaoz U."/>
            <person name="Brodie E.L."/>
            <person name="Williams K.H."/>
            <person name="Hubbard S.S."/>
            <person name="Banfield J.F."/>
        </authorList>
    </citation>
    <scope>NUCLEOTIDE SEQUENCE [LARGE SCALE GENOMIC DNA]</scope>
</reference>
<proteinExistence type="predicted"/>
<evidence type="ECO:0000313" key="2">
    <source>
        <dbReference type="Proteomes" id="UP000176568"/>
    </source>
</evidence>
<accession>A0A1F4Y4R8</accession>
<protein>
    <submittedName>
        <fullName evidence="1">Uncharacterized protein</fullName>
    </submittedName>
</protein>
<sequence>MYRIVSPYFTLNDRPTHTLHDNVLAQQFDEYYHLFLLKIARLPQDKALSKEEEARLVELFSKINSLKRELETT</sequence>
<name>A0A1F4Y4R8_9BACT</name>
<evidence type="ECO:0000313" key="1">
    <source>
        <dbReference type="EMBL" id="OGC88950.1"/>
    </source>
</evidence>
<gene>
    <name evidence="1" type="ORF">A2419_01145</name>
</gene>
<dbReference type="EMBL" id="MEXB01000001">
    <property type="protein sequence ID" value="OGC88950.1"/>
    <property type="molecule type" value="Genomic_DNA"/>
</dbReference>